<dbReference type="CDD" id="cd00452">
    <property type="entry name" value="KDPG_aldolase"/>
    <property type="match status" value="1"/>
</dbReference>
<proteinExistence type="inferred from homology"/>
<dbReference type="NCBIfam" id="TIGR01182">
    <property type="entry name" value="eda"/>
    <property type="match status" value="1"/>
</dbReference>
<dbReference type="EC" id="4.1.2.14" evidence="5"/>
<dbReference type="OrthoDB" id="9805177at2"/>
<reference evidence="9 10" key="1">
    <citation type="submission" date="2014-11" db="EMBL/GenBank/DDBJ databases">
        <title>Genome sequence of Microbacterium mangrovi MUSC 115(T).</title>
        <authorList>
            <person name="Lee L.-H."/>
        </authorList>
    </citation>
    <scope>NUCLEOTIDE SEQUENCE [LARGE SCALE GENOMIC DNA]</scope>
    <source>
        <strain evidence="9 10">MUSC 115</strain>
    </source>
</reference>
<dbReference type="RefSeq" id="WP_039401386.1">
    <property type="nucleotide sequence ID" value="NZ_JTDK01000015.1"/>
</dbReference>
<evidence type="ECO:0000256" key="3">
    <source>
        <dbReference type="ARBA" id="ARBA00006906"/>
    </source>
</evidence>
<organism evidence="9 10">
    <name type="scientific">Microbacterium mangrovi</name>
    <dbReference type="NCBI Taxonomy" id="1348253"/>
    <lineage>
        <taxon>Bacteria</taxon>
        <taxon>Bacillati</taxon>
        <taxon>Actinomycetota</taxon>
        <taxon>Actinomycetes</taxon>
        <taxon>Micrococcales</taxon>
        <taxon>Microbacteriaceae</taxon>
        <taxon>Microbacterium</taxon>
    </lineage>
</organism>
<dbReference type="Pfam" id="PF01081">
    <property type="entry name" value="Aldolase"/>
    <property type="match status" value="1"/>
</dbReference>
<evidence type="ECO:0000256" key="4">
    <source>
        <dbReference type="ARBA" id="ARBA00011233"/>
    </source>
</evidence>
<evidence type="ECO:0000256" key="7">
    <source>
        <dbReference type="ARBA" id="ARBA00023270"/>
    </source>
</evidence>
<dbReference type="InterPro" id="IPR031337">
    <property type="entry name" value="KDPG/KHG_AS_1"/>
</dbReference>
<dbReference type="InterPro" id="IPR013785">
    <property type="entry name" value="Aldolase_TIM"/>
</dbReference>
<comment type="caution">
    <text evidence="9">The sequence shown here is derived from an EMBL/GenBank/DDBJ whole genome shotgun (WGS) entry which is preliminary data.</text>
</comment>
<sequence>MDVLAEVAQIRVVPVVEIDDVATAVPLARALTAGGIRTMEVTLRTPAALDAIRAVAAEVEGFLVGAGSVVTTDQVAAAAAAGAVYGVSPGWHPSLSAAAADAAFPYVPGVVTPSEVLDAAAHGHRRLKFFPAGVYGGAATLRSFSGPFGALGVSFMPTGGVTPASLPDFLALPNVFAVGGTWVAARGTIAAGDTPSITRAAREAAAAAAA</sequence>
<name>A0A0B2A461_9MICO</name>
<dbReference type="EMBL" id="JTDK01000015">
    <property type="protein sequence ID" value="KHK96363.1"/>
    <property type="molecule type" value="Genomic_DNA"/>
</dbReference>
<dbReference type="PROSITE" id="PS00160">
    <property type="entry name" value="ALDOLASE_KDPG_KHG_2"/>
    <property type="match status" value="1"/>
</dbReference>
<accession>A0A0B2A461</accession>
<evidence type="ECO:0000313" key="9">
    <source>
        <dbReference type="EMBL" id="KHK96363.1"/>
    </source>
</evidence>
<evidence type="ECO:0000256" key="5">
    <source>
        <dbReference type="ARBA" id="ARBA00013063"/>
    </source>
</evidence>
<dbReference type="AlphaFoldDB" id="A0A0B2A461"/>
<evidence type="ECO:0000313" key="10">
    <source>
        <dbReference type="Proteomes" id="UP000031030"/>
    </source>
</evidence>
<dbReference type="InterPro" id="IPR000887">
    <property type="entry name" value="Aldlse_KDPG_KHG"/>
</dbReference>
<comment type="subunit">
    <text evidence="4">Homotrimer.</text>
</comment>
<keyword evidence="6" id="KW-0456">Lyase</keyword>
<evidence type="ECO:0000256" key="2">
    <source>
        <dbReference type="ARBA" id="ARBA00004736"/>
    </source>
</evidence>
<protein>
    <recommendedName>
        <fullName evidence="5">2-dehydro-3-deoxy-phosphogluconate aldolase</fullName>
        <ecNumber evidence="5">4.1.2.14</ecNumber>
    </recommendedName>
</protein>
<keyword evidence="7" id="KW-0704">Schiff base</keyword>
<dbReference type="GO" id="GO:0008675">
    <property type="term" value="F:2-dehydro-3-deoxy-phosphogluconate aldolase activity"/>
    <property type="evidence" value="ECO:0007669"/>
    <property type="project" value="UniProtKB-EC"/>
</dbReference>
<comment type="pathway">
    <text evidence="2">Carbohydrate acid metabolism; 2-dehydro-3-deoxy-D-gluconate degradation; D-glyceraldehyde 3-phosphate and pyruvate from 2-dehydro-3-deoxy-D-gluconate: step 2/2.</text>
</comment>
<keyword evidence="10" id="KW-1185">Reference proteome</keyword>
<comment type="catalytic activity">
    <reaction evidence="1">
        <text>2-dehydro-3-deoxy-6-phospho-D-gluconate = D-glyceraldehyde 3-phosphate + pyruvate</text>
        <dbReference type="Rhea" id="RHEA:17089"/>
        <dbReference type="ChEBI" id="CHEBI:15361"/>
        <dbReference type="ChEBI" id="CHEBI:57569"/>
        <dbReference type="ChEBI" id="CHEBI:59776"/>
        <dbReference type="EC" id="4.1.2.14"/>
    </reaction>
</comment>
<evidence type="ECO:0000256" key="1">
    <source>
        <dbReference type="ARBA" id="ARBA00000654"/>
    </source>
</evidence>
<dbReference type="Gene3D" id="3.20.20.70">
    <property type="entry name" value="Aldolase class I"/>
    <property type="match status" value="1"/>
</dbReference>
<comment type="similarity">
    <text evidence="3">Belongs to the KHG/KDPG aldolase family.</text>
</comment>
<dbReference type="STRING" id="1348253.LK09_15365"/>
<dbReference type="PANTHER" id="PTHR30246">
    <property type="entry name" value="2-KETO-3-DEOXY-6-PHOSPHOGLUCONATE ALDOLASE"/>
    <property type="match status" value="1"/>
</dbReference>
<evidence type="ECO:0000256" key="6">
    <source>
        <dbReference type="ARBA" id="ARBA00023239"/>
    </source>
</evidence>
<keyword evidence="8" id="KW-0119">Carbohydrate metabolism</keyword>
<dbReference type="InterPro" id="IPR031338">
    <property type="entry name" value="KDPG/KHG_AS_2"/>
</dbReference>
<dbReference type="PANTHER" id="PTHR30246:SF1">
    <property type="entry name" value="2-DEHYDRO-3-DEOXY-6-PHOSPHOGALACTONATE ALDOLASE-RELATED"/>
    <property type="match status" value="1"/>
</dbReference>
<dbReference type="PROSITE" id="PS00159">
    <property type="entry name" value="ALDOLASE_KDPG_KHG_1"/>
    <property type="match status" value="1"/>
</dbReference>
<evidence type="ECO:0000256" key="8">
    <source>
        <dbReference type="ARBA" id="ARBA00023277"/>
    </source>
</evidence>
<dbReference type="SUPFAM" id="SSF51569">
    <property type="entry name" value="Aldolase"/>
    <property type="match status" value="1"/>
</dbReference>
<dbReference type="Proteomes" id="UP000031030">
    <property type="component" value="Unassembled WGS sequence"/>
</dbReference>
<gene>
    <name evidence="9" type="ORF">LK09_15365</name>
</gene>